<dbReference type="AlphaFoldDB" id="A0A1Y1UAY0"/>
<name>A0A1Y1UAY0_9TREE</name>
<dbReference type="RefSeq" id="XP_021869378.1">
    <property type="nucleotide sequence ID" value="XM_022018570.1"/>
</dbReference>
<dbReference type="GeneID" id="33560379"/>
<evidence type="ECO:0000256" key="1">
    <source>
        <dbReference type="SAM" id="MobiDB-lite"/>
    </source>
</evidence>
<dbReference type="EMBL" id="NBSH01000012">
    <property type="protein sequence ID" value="ORX35162.1"/>
    <property type="molecule type" value="Genomic_DNA"/>
</dbReference>
<keyword evidence="3" id="KW-1185">Reference proteome</keyword>
<feature type="region of interest" description="Disordered" evidence="1">
    <location>
        <begin position="1"/>
        <end position="36"/>
    </location>
</feature>
<evidence type="ECO:0000313" key="3">
    <source>
        <dbReference type="Proteomes" id="UP000193218"/>
    </source>
</evidence>
<feature type="compositionally biased region" description="Basic and acidic residues" evidence="1">
    <location>
        <begin position="8"/>
        <end position="20"/>
    </location>
</feature>
<accession>A0A1Y1UAY0</accession>
<sequence length="275" mass="31240">MRVSPTSQEHRSLNAAGDEKTEVEDDTGGDKMEIDTEDAEIFEALKRYRDAIIRGESQDTIETLAETELPDFPELSSHKYIKKLVLTLDPEDLSSVKCTADLLKRVDKAQLKDTFYKSLQAVQGKAKEMKASYRSLLEAQLKDGSSSRDQSVTTHMDHYEDELDQTSDMQRLIKEAETYKKHLPDILHEFPIGHVLAEEICSVASSASELWDRLELSKGEQSELIAHEKKREFLNSIPVGLARPSAHITTEEEHSYALLQKRRLLLKILKDPDSE</sequence>
<organism evidence="2 3">
    <name type="scientific">Kockovaella imperatae</name>
    <dbReference type="NCBI Taxonomy" id="4999"/>
    <lineage>
        <taxon>Eukaryota</taxon>
        <taxon>Fungi</taxon>
        <taxon>Dikarya</taxon>
        <taxon>Basidiomycota</taxon>
        <taxon>Agaricomycotina</taxon>
        <taxon>Tremellomycetes</taxon>
        <taxon>Tremellales</taxon>
        <taxon>Cuniculitremaceae</taxon>
        <taxon>Kockovaella</taxon>
    </lineage>
</organism>
<dbReference type="InParanoid" id="A0A1Y1UAY0"/>
<reference evidence="2 3" key="1">
    <citation type="submission" date="2017-03" db="EMBL/GenBank/DDBJ databases">
        <title>Widespread Adenine N6-methylation of Active Genes in Fungi.</title>
        <authorList>
            <consortium name="DOE Joint Genome Institute"/>
            <person name="Mondo S.J."/>
            <person name="Dannebaum R.O."/>
            <person name="Kuo R.C."/>
            <person name="Louie K.B."/>
            <person name="Bewick A.J."/>
            <person name="Labutti K."/>
            <person name="Haridas S."/>
            <person name="Kuo A."/>
            <person name="Salamov A."/>
            <person name="Ahrendt S.R."/>
            <person name="Lau R."/>
            <person name="Bowen B.P."/>
            <person name="Lipzen A."/>
            <person name="Sullivan W."/>
            <person name="Andreopoulos W.B."/>
            <person name="Clum A."/>
            <person name="Lindquist E."/>
            <person name="Daum C."/>
            <person name="Northen T.R."/>
            <person name="Ramamoorthy G."/>
            <person name="Schmitz R.J."/>
            <person name="Gryganskyi A."/>
            <person name="Culley D."/>
            <person name="Magnuson J."/>
            <person name="James T.Y."/>
            <person name="O'Malley M.A."/>
            <person name="Stajich J.E."/>
            <person name="Spatafora J.W."/>
            <person name="Visel A."/>
            <person name="Grigoriev I.V."/>
        </authorList>
    </citation>
    <scope>NUCLEOTIDE SEQUENCE [LARGE SCALE GENOMIC DNA]</scope>
    <source>
        <strain evidence="2 3">NRRL Y-17943</strain>
    </source>
</reference>
<protein>
    <submittedName>
        <fullName evidence="2">Uncharacterized protein</fullName>
    </submittedName>
</protein>
<gene>
    <name evidence="2" type="ORF">BD324DRAFT_652874</name>
</gene>
<comment type="caution">
    <text evidence="2">The sequence shown here is derived from an EMBL/GenBank/DDBJ whole genome shotgun (WGS) entry which is preliminary data.</text>
</comment>
<dbReference type="Proteomes" id="UP000193218">
    <property type="component" value="Unassembled WGS sequence"/>
</dbReference>
<proteinExistence type="predicted"/>
<evidence type="ECO:0000313" key="2">
    <source>
        <dbReference type="EMBL" id="ORX35162.1"/>
    </source>
</evidence>